<sequence length="163" mass="18642">MAYAGLDVAEDIARLKRDMSHLTTEASRGLLTRSRVHHLENNEKCTRYFFRKLARPRNVMDAIKDKNGKEQTDINDILASVYSFYSDLYKSEDLDKAALANLLSKVNKKINRSKSEILYLNWKEDKVDLVHSGTGKRAPLNIPHAETRPPLYGRAVTLLRKPS</sequence>
<evidence type="ECO:0000313" key="1">
    <source>
        <dbReference type="EMBL" id="KAF3859137.1"/>
    </source>
</evidence>
<dbReference type="OrthoDB" id="416119at2759"/>
<dbReference type="AlphaFoldDB" id="A0A7J5ZEQ4"/>
<keyword evidence="2" id="KW-1185">Reference proteome</keyword>
<evidence type="ECO:0000313" key="2">
    <source>
        <dbReference type="Proteomes" id="UP000518266"/>
    </source>
</evidence>
<dbReference type="EMBL" id="JAAKFY010000003">
    <property type="protein sequence ID" value="KAF3859137.1"/>
    <property type="molecule type" value="Genomic_DNA"/>
</dbReference>
<accession>A0A7J5ZEQ4</accession>
<reference evidence="1 2" key="1">
    <citation type="submission" date="2020-03" db="EMBL/GenBank/DDBJ databases">
        <title>Dissostichus mawsoni Genome sequencing and assembly.</title>
        <authorList>
            <person name="Park H."/>
        </authorList>
    </citation>
    <scope>NUCLEOTIDE SEQUENCE [LARGE SCALE GENOMIC DNA]</scope>
    <source>
        <strain evidence="1">DM0001</strain>
        <tissue evidence="1">Muscle</tissue>
    </source>
</reference>
<organism evidence="1 2">
    <name type="scientific">Dissostichus mawsoni</name>
    <name type="common">Antarctic cod</name>
    <dbReference type="NCBI Taxonomy" id="36200"/>
    <lineage>
        <taxon>Eukaryota</taxon>
        <taxon>Metazoa</taxon>
        <taxon>Chordata</taxon>
        <taxon>Craniata</taxon>
        <taxon>Vertebrata</taxon>
        <taxon>Euteleostomi</taxon>
        <taxon>Actinopterygii</taxon>
        <taxon>Neopterygii</taxon>
        <taxon>Teleostei</taxon>
        <taxon>Neoteleostei</taxon>
        <taxon>Acanthomorphata</taxon>
        <taxon>Eupercaria</taxon>
        <taxon>Perciformes</taxon>
        <taxon>Notothenioidei</taxon>
        <taxon>Nototheniidae</taxon>
        <taxon>Dissostichus</taxon>
    </lineage>
</organism>
<comment type="caution">
    <text evidence="1">The sequence shown here is derived from an EMBL/GenBank/DDBJ whole genome shotgun (WGS) entry which is preliminary data.</text>
</comment>
<protein>
    <submittedName>
        <fullName evidence="1">Uncharacterized protein</fullName>
    </submittedName>
</protein>
<name>A0A7J5ZEQ4_DISMA</name>
<proteinExistence type="predicted"/>
<gene>
    <name evidence="1" type="ORF">F7725_021536</name>
</gene>
<dbReference type="Proteomes" id="UP000518266">
    <property type="component" value="Unassembled WGS sequence"/>
</dbReference>